<name>A0A9D7SSE0_9BACT</name>
<dbReference type="SMART" id="SM00382">
    <property type="entry name" value="AAA"/>
    <property type="match status" value="2"/>
</dbReference>
<dbReference type="InterPro" id="IPR017871">
    <property type="entry name" value="ABC_transporter-like_CS"/>
</dbReference>
<comment type="caution">
    <text evidence="5">The sequence shown here is derived from an EMBL/GenBank/DDBJ whole genome shotgun (WGS) entry which is preliminary data.</text>
</comment>
<dbReference type="PANTHER" id="PTHR42855:SF1">
    <property type="entry name" value="ABC TRANSPORTER DOMAIN-CONTAINING PROTEIN"/>
    <property type="match status" value="1"/>
</dbReference>
<dbReference type="PANTHER" id="PTHR42855">
    <property type="entry name" value="ABC TRANSPORTER ATP-BINDING SUBUNIT"/>
    <property type="match status" value="1"/>
</dbReference>
<dbReference type="InterPro" id="IPR003439">
    <property type="entry name" value="ABC_transporter-like_ATP-bd"/>
</dbReference>
<dbReference type="SUPFAM" id="SSF52540">
    <property type="entry name" value="P-loop containing nucleoside triphosphate hydrolases"/>
    <property type="match status" value="2"/>
</dbReference>
<dbReference type="EMBL" id="JADKGY010000006">
    <property type="protein sequence ID" value="MBK9982455.1"/>
    <property type="molecule type" value="Genomic_DNA"/>
</dbReference>
<reference evidence="5 6" key="1">
    <citation type="submission" date="2020-10" db="EMBL/GenBank/DDBJ databases">
        <title>Connecting structure to function with the recovery of over 1000 high-quality activated sludge metagenome-assembled genomes encoding full-length rRNA genes using long-read sequencing.</title>
        <authorList>
            <person name="Singleton C.M."/>
            <person name="Petriglieri F."/>
            <person name="Kristensen J.M."/>
            <person name="Kirkegaard R.H."/>
            <person name="Michaelsen T.Y."/>
            <person name="Andersen M.H."/>
            <person name="Karst S.M."/>
            <person name="Dueholm M.S."/>
            <person name="Nielsen P.H."/>
            <person name="Albertsen M."/>
        </authorList>
    </citation>
    <scope>NUCLEOTIDE SEQUENCE [LARGE SCALE GENOMIC DNA]</scope>
    <source>
        <strain evidence="5">Ribe_18-Q3-R11-54_MAXAC.273</strain>
    </source>
</reference>
<dbReference type="AlphaFoldDB" id="A0A9D7SSE0"/>
<dbReference type="GO" id="GO:0016887">
    <property type="term" value="F:ATP hydrolysis activity"/>
    <property type="evidence" value="ECO:0007669"/>
    <property type="project" value="InterPro"/>
</dbReference>
<evidence type="ECO:0000256" key="1">
    <source>
        <dbReference type="ARBA" id="ARBA00022741"/>
    </source>
</evidence>
<dbReference type="PROSITE" id="PS00211">
    <property type="entry name" value="ABC_TRANSPORTER_1"/>
    <property type="match status" value="1"/>
</dbReference>
<dbReference type="InterPro" id="IPR027417">
    <property type="entry name" value="P-loop_NTPase"/>
</dbReference>
<feature type="coiled-coil region" evidence="3">
    <location>
        <begin position="552"/>
        <end position="610"/>
    </location>
</feature>
<evidence type="ECO:0000256" key="3">
    <source>
        <dbReference type="SAM" id="Coils"/>
    </source>
</evidence>
<evidence type="ECO:0000313" key="6">
    <source>
        <dbReference type="Proteomes" id="UP000808337"/>
    </source>
</evidence>
<proteinExistence type="predicted"/>
<dbReference type="Pfam" id="PF12848">
    <property type="entry name" value="ABC_tran_Xtn"/>
    <property type="match status" value="1"/>
</dbReference>
<dbReference type="PROSITE" id="PS50893">
    <property type="entry name" value="ABC_TRANSPORTER_2"/>
    <property type="match status" value="2"/>
</dbReference>
<organism evidence="5 6">
    <name type="scientific">Candidatus Opimibacter skivensis</name>
    <dbReference type="NCBI Taxonomy" id="2982028"/>
    <lineage>
        <taxon>Bacteria</taxon>
        <taxon>Pseudomonadati</taxon>
        <taxon>Bacteroidota</taxon>
        <taxon>Saprospiria</taxon>
        <taxon>Saprospirales</taxon>
        <taxon>Saprospiraceae</taxon>
        <taxon>Candidatus Opimibacter</taxon>
    </lineage>
</organism>
<dbReference type="FunFam" id="3.40.50.300:FF:000011">
    <property type="entry name" value="Putative ABC transporter ATP-binding component"/>
    <property type="match status" value="1"/>
</dbReference>
<dbReference type="InterPro" id="IPR051309">
    <property type="entry name" value="ABCF_ATPase"/>
</dbReference>
<accession>A0A9D7SSE0</accession>
<dbReference type="Pfam" id="PF00005">
    <property type="entry name" value="ABC_tran"/>
    <property type="match status" value="2"/>
</dbReference>
<evidence type="ECO:0000259" key="4">
    <source>
        <dbReference type="PROSITE" id="PS50893"/>
    </source>
</evidence>
<dbReference type="GO" id="GO:0005524">
    <property type="term" value="F:ATP binding"/>
    <property type="evidence" value="ECO:0007669"/>
    <property type="project" value="UniProtKB-KW"/>
</dbReference>
<evidence type="ECO:0000256" key="2">
    <source>
        <dbReference type="ARBA" id="ARBA00022840"/>
    </source>
</evidence>
<sequence>MNYITLEAVNKSYGEKILLDNIDLRINRGDKIALIAQNGSGKTTLMRILSGIISPEGEHAKVLVSPNIRVGYLDQEPEFEAGQTIRDAILTIDLPEIKAWANHHNASLSADEEALQHSAVHMDDHNAWDVESTILQLLHQLHFEDPDKPISQLSGGQKKRLALAMVILAKQDVVVLDEPTNHLDMMMVEWLENYLSQSDKTFLVVTHDRYFLDRVCNQILELDRGQLRSFQGNYSDYLEKKAAMMESMQSSQEKAKQLMKKELEWIRRMPKARTTKNKARIDNFENVKASAARVIYQDSVHMEIDMQRLGSKILECHNLGFYYTPDHWLIKKFDYKFPNRDRVGIIGPNGAGKSTFISLLTGELKPTAGKVVHGDTLKIGRMNQDGLKVEVDKRLIDIVRDIADYIPLKGGGKITAEQLLERFLFPRPQQQVYYSQISGGERRRLYLLTILMSNPNMLILDEPTNDLDILTLNVLEDFLMEFPGVVILASHDRYMLDKLADHLFVLEGDGFIKDFPGGYTAYSVYKENQVNATDVIPDEKDNQHETQTAADRQEVRKALRRAEKSIEQLEKTKKKLEENFLRPDPSLSDLQRWDRELKDTVSQLGELELKWMELAEQLETI</sequence>
<dbReference type="InterPro" id="IPR032781">
    <property type="entry name" value="ABC_tran_Xtn"/>
</dbReference>
<feature type="domain" description="ABC transporter" evidence="4">
    <location>
        <begin position="4"/>
        <end position="250"/>
    </location>
</feature>
<dbReference type="CDD" id="cd03221">
    <property type="entry name" value="ABCF_EF-3"/>
    <property type="match status" value="2"/>
</dbReference>
<protein>
    <submittedName>
        <fullName evidence="5">ABC-F family ATP-binding cassette domain-containing protein</fullName>
    </submittedName>
</protein>
<dbReference type="Gene3D" id="3.40.50.300">
    <property type="entry name" value="P-loop containing nucleotide triphosphate hydrolases"/>
    <property type="match status" value="2"/>
</dbReference>
<dbReference type="Proteomes" id="UP000808337">
    <property type="component" value="Unassembled WGS sequence"/>
</dbReference>
<keyword evidence="3" id="KW-0175">Coiled coil</keyword>
<keyword evidence="1" id="KW-0547">Nucleotide-binding</keyword>
<keyword evidence="2 5" id="KW-0067">ATP-binding</keyword>
<evidence type="ECO:0000313" key="5">
    <source>
        <dbReference type="EMBL" id="MBK9982455.1"/>
    </source>
</evidence>
<feature type="domain" description="ABC transporter" evidence="4">
    <location>
        <begin position="314"/>
        <end position="533"/>
    </location>
</feature>
<dbReference type="InterPro" id="IPR003593">
    <property type="entry name" value="AAA+_ATPase"/>
</dbReference>
<gene>
    <name evidence="5" type="ORF">IPP15_08525</name>
</gene>